<proteinExistence type="predicted"/>
<gene>
    <name evidence="5" type="ORF">BJG266_LOCUS36863</name>
    <name evidence="6" type="ORF">QVE165_LOCUS53827</name>
</gene>
<reference evidence="5" key="1">
    <citation type="submission" date="2021-02" db="EMBL/GenBank/DDBJ databases">
        <authorList>
            <person name="Nowell W R."/>
        </authorList>
    </citation>
    <scope>NUCLEOTIDE SEQUENCE</scope>
</reference>
<evidence type="ECO:0000256" key="3">
    <source>
        <dbReference type="ARBA" id="ARBA00023180"/>
    </source>
</evidence>
<evidence type="ECO:0000313" key="7">
    <source>
        <dbReference type="Proteomes" id="UP000663832"/>
    </source>
</evidence>
<dbReference type="SUPFAM" id="SSF101898">
    <property type="entry name" value="NHL repeat"/>
    <property type="match status" value="1"/>
</dbReference>
<dbReference type="EMBL" id="CAJNOM010001475">
    <property type="protein sequence ID" value="CAF1609353.1"/>
    <property type="molecule type" value="Genomic_DNA"/>
</dbReference>
<evidence type="ECO:0000313" key="5">
    <source>
        <dbReference type="EMBL" id="CAF1386356.1"/>
    </source>
</evidence>
<dbReference type="CDD" id="cd05819">
    <property type="entry name" value="NHL"/>
    <property type="match status" value="1"/>
</dbReference>
<evidence type="ECO:0000256" key="4">
    <source>
        <dbReference type="PROSITE-ProRule" id="PRU00504"/>
    </source>
</evidence>
<dbReference type="Gene3D" id="2.120.10.30">
    <property type="entry name" value="TolB, C-terminal domain"/>
    <property type="match status" value="1"/>
</dbReference>
<keyword evidence="2" id="KW-0677">Repeat</keyword>
<dbReference type="PANTHER" id="PTHR10680:SF28">
    <property type="entry name" value="SMP-30_GLUCONOLACTONASE_LRE-LIKE REGION DOMAIN-CONTAINING PROTEIN"/>
    <property type="match status" value="1"/>
</dbReference>
<evidence type="ECO:0000313" key="8">
    <source>
        <dbReference type="Proteomes" id="UP000663877"/>
    </source>
</evidence>
<evidence type="ECO:0000256" key="1">
    <source>
        <dbReference type="ARBA" id="ARBA00022729"/>
    </source>
</evidence>
<dbReference type="Proteomes" id="UP000663832">
    <property type="component" value="Unassembled WGS sequence"/>
</dbReference>
<dbReference type="Gene3D" id="2.40.10.500">
    <property type="match status" value="1"/>
</dbReference>
<dbReference type="EMBL" id="CAJNOI010001137">
    <property type="protein sequence ID" value="CAF1386356.1"/>
    <property type="molecule type" value="Genomic_DNA"/>
</dbReference>
<keyword evidence="7" id="KW-1185">Reference proteome</keyword>
<dbReference type="AlphaFoldDB" id="A0A815K4N4"/>
<dbReference type="Proteomes" id="UP000663877">
    <property type="component" value="Unassembled WGS sequence"/>
</dbReference>
<dbReference type="InterPro" id="IPR001258">
    <property type="entry name" value="NHL_repeat"/>
</dbReference>
<feature type="repeat" description="NHL" evidence="4">
    <location>
        <begin position="333"/>
        <end position="372"/>
    </location>
</feature>
<dbReference type="GO" id="GO:0005576">
    <property type="term" value="C:extracellular region"/>
    <property type="evidence" value="ECO:0007669"/>
    <property type="project" value="TreeGrafter"/>
</dbReference>
<evidence type="ECO:0000313" key="6">
    <source>
        <dbReference type="EMBL" id="CAF1609353.1"/>
    </source>
</evidence>
<name>A0A815K4N4_9BILA</name>
<keyword evidence="3" id="KW-0325">Glycoprotein</keyword>
<dbReference type="OrthoDB" id="342730at2759"/>
<dbReference type="PANTHER" id="PTHR10680">
    <property type="entry name" value="PEPTIDYL-GLYCINE ALPHA-AMIDATING MONOOXYGENASE"/>
    <property type="match status" value="1"/>
</dbReference>
<keyword evidence="1" id="KW-0732">Signal</keyword>
<comment type="caution">
    <text evidence="5">The sequence shown here is derived from an EMBL/GenBank/DDBJ whole genome shotgun (WGS) entry which is preliminary data.</text>
</comment>
<dbReference type="InterPro" id="IPR011042">
    <property type="entry name" value="6-blade_b-propeller_TolB-like"/>
</dbReference>
<feature type="repeat" description="NHL" evidence="4">
    <location>
        <begin position="441"/>
        <end position="472"/>
    </location>
</feature>
<dbReference type="Pfam" id="PF01436">
    <property type="entry name" value="NHL"/>
    <property type="match status" value="1"/>
</dbReference>
<protein>
    <submittedName>
        <fullName evidence="5">Uncharacterized protein</fullName>
    </submittedName>
</protein>
<evidence type="ECO:0000256" key="2">
    <source>
        <dbReference type="ARBA" id="ARBA00022737"/>
    </source>
</evidence>
<dbReference type="PROSITE" id="PS51125">
    <property type="entry name" value="NHL"/>
    <property type="match status" value="3"/>
</dbReference>
<feature type="repeat" description="NHL" evidence="4">
    <location>
        <begin position="385"/>
        <end position="418"/>
    </location>
</feature>
<accession>A0A815K4N4</accession>
<organism evidence="5 8">
    <name type="scientific">Adineta steineri</name>
    <dbReference type="NCBI Taxonomy" id="433720"/>
    <lineage>
        <taxon>Eukaryota</taxon>
        <taxon>Metazoa</taxon>
        <taxon>Spiralia</taxon>
        <taxon>Gnathifera</taxon>
        <taxon>Rotifera</taxon>
        <taxon>Eurotatoria</taxon>
        <taxon>Bdelloidea</taxon>
        <taxon>Adinetida</taxon>
        <taxon>Adinetidae</taxon>
        <taxon>Adineta</taxon>
    </lineage>
</organism>
<sequence>MATANSTVQCSVCNKENTTYLCRGCSKDYCFHHLKEHRQNLHKELDGIISDHQQFQQKINQQKQNPHNSSLIKEINQWETNAIEKILQTAQQCRETVIKLTQKPSNGIEKEFIELFKKLKEIRRENEFNEIDLKHLQLKLTQITEEFLLPTNISIQQGSQEFINKISVISSLEPVVKTKLNNWKQHGIISGGGNGQGNQTNQLFCPEGIVIDHQNNIFIADFGNNRIVEWKSHSNNGQIIAGGNRNDQLRGPRDVIVDITTNSLIISDSLNRRIIRWSRQNQIKQQILISDIVCFGLAIDKKNRFIYVSDWEKHEVRRWKEGDERGTIVAGGHGKGDRFNQLDHPTFIFVDKDDSLYVSDCENHRVMKWKKNAKEGIVVAGGNGKGSSLKQLSQPAGLIVDDLGRIYVVDNGNDRVMCWCEGDTEGEIVVGGHGKGEKSNQLNYPTGLTFDDEKNFYVVDWGNDRILKYEKYSD</sequence>